<dbReference type="AlphaFoldDB" id="A0AAV7KZG2"/>
<sequence length="93" mass="10265">MVRKRGGPVLQRGNHPGQNPEGAGRLEDRKDGKRTRRSRIGRRPEFLGEKQSEADTLTVPTLGQRPLAQGSARLGPTTLQEKRGQARYGARHG</sequence>
<reference evidence="2" key="1">
    <citation type="journal article" date="2022" name="bioRxiv">
        <title>Sequencing and chromosome-scale assembly of the giantPleurodeles waltlgenome.</title>
        <authorList>
            <person name="Brown T."/>
            <person name="Elewa A."/>
            <person name="Iarovenko S."/>
            <person name="Subramanian E."/>
            <person name="Araus A.J."/>
            <person name="Petzold A."/>
            <person name="Susuki M."/>
            <person name="Suzuki K.-i.T."/>
            <person name="Hayashi T."/>
            <person name="Toyoda A."/>
            <person name="Oliveira C."/>
            <person name="Osipova E."/>
            <person name="Leigh N.D."/>
            <person name="Simon A."/>
            <person name="Yun M.H."/>
        </authorList>
    </citation>
    <scope>NUCLEOTIDE SEQUENCE</scope>
    <source>
        <strain evidence="2">20211129_DDA</strain>
        <tissue evidence="2">Liver</tissue>
    </source>
</reference>
<proteinExistence type="predicted"/>
<name>A0AAV7KZG2_PLEWA</name>
<dbReference type="Proteomes" id="UP001066276">
    <property type="component" value="Chromosome 12"/>
</dbReference>
<feature type="region of interest" description="Disordered" evidence="1">
    <location>
        <begin position="1"/>
        <end position="93"/>
    </location>
</feature>
<accession>A0AAV7KZG2</accession>
<keyword evidence="3" id="KW-1185">Reference proteome</keyword>
<evidence type="ECO:0000313" key="2">
    <source>
        <dbReference type="EMBL" id="KAJ1084826.1"/>
    </source>
</evidence>
<dbReference type="EMBL" id="JANPWB010000016">
    <property type="protein sequence ID" value="KAJ1084826.1"/>
    <property type="molecule type" value="Genomic_DNA"/>
</dbReference>
<evidence type="ECO:0000256" key="1">
    <source>
        <dbReference type="SAM" id="MobiDB-lite"/>
    </source>
</evidence>
<comment type="caution">
    <text evidence="2">The sequence shown here is derived from an EMBL/GenBank/DDBJ whole genome shotgun (WGS) entry which is preliminary data.</text>
</comment>
<organism evidence="2 3">
    <name type="scientific">Pleurodeles waltl</name>
    <name type="common">Iberian ribbed newt</name>
    <dbReference type="NCBI Taxonomy" id="8319"/>
    <lineage>
        <taxon>Eukaryota</taxon>
        <taxon>Metazoa</taxon>
        <taxon>Chordata</taxon>
        <taxon>Craniata</taxon>
        <taxon>Vertebrata</taxon>
        <taxon>Euteleostomi</taxon>
        <taxon>Amphibia</taxon>
        <taxon>Batrachia</taxon>
        <taxon>Caudata</taxon>
        <taxon>Salamandroidea</taxon>
        <taxon>Salamandridae</taxon>
        <taxon>Pleurodelinae</taxon>
        <taxon>Pleurodeles</taxon>
    </lineage>
</organism>
<protein>
    <submittedName>
        <fullName evidence="2">Uncharacterized protein</fullName>
    </submittedName>
</protein>
<evidence type="ECO:0000313" key="3">
    <source>
        <dbReference type="Proteomes" id="UP001066276"/>
    </source>
</evidence>
<feature type="compositionally biased region" description="Basic and acidic residues" evidence="1">
    <location>
        <begin position="42"/>
        <end position="53"/>
    </location>
</feature>
<gene>
    <name evidence="2" type="ORF">NDU88_004972</name>
</gene>
<feature type="compositionally biased region" description="Basic residues" evidence="1">
    <location>
        <begin position="32"/>
        <end position="41"/>
    </location>
</feature>